<keyword evidence="2" id="KW-1185">Reference proteome</keyword>
<sequence>MDGLSYYRDGQLQLAITALGDELKKQPLDVKRRTFLFELLCFAGDYDRASKQLDVLSDANKEAAAGAMLYRAALHAEKTRQEMFAKDELPLGTTHPAPSGSLNGEEFTSLEDADPRIGAHLEAFIAGSYTWIPLAYVESVEVQAPKKLRDLLWAPAILHTTEAFRLQDLGEVLIPVLAPLSWKHSDDAVRLGRSTAWEDNEKYGAVPYGQKMLMRGEEEVPFLELRNLTFHHARETAESATT</sequence>
<dbReference type="InterPro" id="IPR011990">
    <property type="entry name" value="TPR-like_helical_dom_sf"/>
</dbReference>
<evidence type="ECO:0000313" key="1">
    <source>
        <dbReference type="EMBL" id="QNI33797.1"/>
    </source>
</evidence>
<gene>
    <name evidence="1" type="ORF">H7849_07720</name>
</gene>
<proteinExistence type="predicted"/>
<dbReference type="RefSeq" id="WP_186745456.1">
    <property type="nucleotide sequence ID" value="NZ_CP060394.1"/>
</dbReference>
<dbReference type="EMBL" id="CP060394">
    <property type="protein sequence ID" value="QNI33797.1"/>
    <property type="molecule type" value="Genomic_DNA"/>
</dbReference>
<protein>
    <submittedName>
        <fullName evidence="1">Virulence protein SciE type</fullName>
    </submittedName>
</protein>
<dbReference type="Gene3D" id="1.25.40.10">
    <property type="entry name" value="Tetratricopeptide repeat domain"/>
    <property type="match status" value="1"/>
</dbReference>
<dbReference type="Proteomes" id="UP000515312">
    <property type="component" value="Chromosome"/>
</dbReference>
<name>A0A7G8BMM7_9BACT</name>
<organism evidence="1 2">
    <name type="scientific">Alloacidobacterium dinghuense</name>
    <dbReference type="NCBI Taxonomy" id="2763107"/>
    <lineage>
        <taxon>Bacteria</taxon>
        <taxon>Pseudomonadati</taxon>
        <taxon>Acidobacteriota</taxon>
        <taxon>Terriglobia</taxon>
        <taxon>Terriglobales</taxon>
        <taxon>Acidobacteriaceae</taxon>
        <taxon>Alloacidobacterium</taxon>
    </lineage>
</organism>
<dbReference type="InterPro" id="IPR009211">
    <property type="entry name" value="TagJ"/>
</dbReference>
<dbReference type="SUPFAM" id="SSF144059">
    <property type="entry name" value="ImpE-like"/>
    <property type="match status" value="1"/>
</dbReference>
<dbReference type="Pfam" id="PF07024">
    <property type="entry name" value="ImpE"/>
    <property type="match status" value="1"/>
</dbReference>
<dbReference type="AlphaFoldDB" id="A0A7G8BMM7"/>
<accession>A0A7G8BMM7</accession>
<reference evidence="1 2" key="1">
    <citation type="submission" date="2020-08" db="EMBL/GenBank/DDBJ databases">
        <title>Edaphobacter telluris sp. nov. and Acidobacterium dinghuensis sp. nov., two acidobacteria isolated from forest soil.</title>
        <authorList>
            <person name="Fu J."/>
            <person name="Qiu L."/>
        </authorList>
    </citation>
    <scope>NUCLEOTIDE SEQUENCE [LARGE SCALE GENOMIC DNA]</scope>
    <source>
        <strain evidence="1">4Y35</strain>
    </source>
</reference>
<evidence type="ECO:0000313" key="2">
    <source>
        <dbReference type="Proteomes" id="UP000515312"/>
    </source>
</evidence>
<dbReference type="KEGG" id="adin:H7849_07720"/>